<dbReference type="GO" id="GO:0009401">
    <property type="term" value="P:phosphoenolpyruvate-dependent sugar phosphotransferase system"/>
    <property type="evidence" value="ECO:0007669"/>
    <property type="project" value="InterPro"/>
</dbReference>
<name>A0A4S2F1E5_9ACTN</name>
<feature type="transmembrane region" description="Helical" evidence="9">
    <location>
        <begin position="397"/>
        <end position="420"/>
    </location>
</feature>
<dbReference type="GO" id="GO:0008982">
    <property type="term" value="F:protein-N(PI)-phosphohistidine-sugar phosphotransferase activity"/>
    <property type="evidence" value="ECO:0007669"/>
    <property type="project" value="UniProtKB-UniRule"/>
</dbReference>
<dbReference type="PROSITE" id="PS51105">
    <property type="entry name" value="PTS_EIIC_TYPE_3"/>
    <property type="match status" value="1"/>
</dbReference>
<dbReference type="GO" id="GO:1901264">
    <property type="term" value="P:carbohydrate derivative transport"/>
    <property type="evidence" value="ECO:0007669"/>
    <property type="project" value="TreeGrafter"/>
</dbReference>
<gene>
    <name evidence="11" type="ORF">E5334_07930</name>
</gene>
<dbReference type="PANTHER" id="PTHR33989">
    <property type="match status" value="1"/>
</dbReference>
<dbReference type="PANTHER" id="PTHR33989:SF10">
    <property type="entry name" value="PERMEASE IIC COMPONENT"/>
    <property type="match status" value="1"/>
</dbReference>
<evidence type="ECO:0000256" key="6">
    <source>
        <dbReference type="ARBA" id="ARBA00022989"/>
    </source>
</evidence>
<dbReference type="OrthoDB" id="3169536at2"/>
<feature type="transmembrane region" description="Helical" evidence="9">
    <location>
        <begin position="101"/>
        <end position="119"/>
    </location>
</feature>
<organism evidence="11 12">
    <name type="scientific">Muricaecibacterium torontonense</name>
    <dbReference type="NCBI Taxonomy" id="3032871"/>
    <lineage>
        <taxon>Bacteria</taxon>
        <taxon>Bacillati</taxon>
        <taxon>Actinomycetota</taxon>
        <taxon>Coriobacteriia</taxon>
        <taxon>Coriobacteriales</taxon>
        <taxon>Atopobiaceae</taxon>
        <taxon>Muricaecibacterium</taxon>
    </lineage>
</organism>
<keyword evidence="2 8" id="KW-0813">Transport</keyword>
<dbReference type="InterPro" id="IPR004501">
    <property type="entry name" value="PTS_EIIC_3"/>
</dbReference>
<feature type="transmembrane region" description="Helical" evidence="9">
    <location>
        <begin position="180"/>
        <end position="199"/>
    </location>
</feature>
<evidence type="ECO:0000313" key="11">
    <source>
        <dbReference type="EMBL" id="TGY61333.1"/>
    </source>
</evidence>
<proteinExistence type="predicted"/>
<keyword evidence="12" id="KW-1185">Reference proteome</keyword>
<dbReference type="GO" id="GO:0005886">
    <property type="term" value="C:plasma membrane"/>
    <property type="evidence" value="ECO:0007669"/>
    <property type="project" value="UniProtKB-SubCell"/>
</dbReference>
<reference evidence="11 12" key="1">
    <citation type="submission" date="2019-04" db="EMBL/GenBank/DDBJ databases">
        <title>Microbes associate with the intestines of laboratory mice.</title>
        <authorList>
            <person name="Navarre W."/>
            <person name="Wong E."/>
            <person name="Huang K."/>
            <person name="Tropini C."/>
            <person name="Ng K."/>
            <person name="Yu B."/>
        </authorList>
    </citation>
    <scope>NUCLEOTIDE SEQUENCE [LARGE SCALE GENOMIC DNA]</scope>
    <source>
        <strain evidence="11 12">NM07_P-09</strain>
    </source>
</reference>
<evidence type="ECO:0000256" key="9">
    <source>
        <dbReference type="SAM" id="Phobius"/>
    </source>
</evidence>
<dbReference type="InterPro" id="IPR004796">
    <property type="entry name" value="PTS_IIC_cello"/>
</dbReference>
<feature type="transmembrane region" description="Helical" evidence="9">
    <location>
        <begin position="440"/>
        <end position="460"/>
    </location>
</feature>
<dbReference type="Pfam" id="PF02378">
    <property type="entry name" value="PTS_EIIC"/>
    <property type="match status" value="1"/>
</dbReference>
<accession>A0A4S2F1E5</accession>
<feature type="transmembrane region" description="Helical" evidence="9">
    <location>
        <begin position="70"/>
        <end position="94"/>
    </location>
</feature>
<keyword evidence="4 8" id="KW-0762">Sugar transport</keyword>
<dbReference type="InterPro" id="IPR003352">
    <property type="entry name" value="PTS_EIIC"/>
</dbReference>
<keyword evidence="6 9" id="KW-1133">Transmembrane helix</keyword>
<protein>
    <recommendedName>
        <fullName evidence="8">Permease IIC component</fullName>
    </recommendedName>
</protein>
<feature type="transmembrane region" description="Helical" evidence="9">
    <location>
        <begin position="37"/>
        <end position="58"/>
    </location>
</feature>
<keyword evidence="7 8" id="KW-0472">Membrane</keyword>
<evidence type="ECO:0000256" key="7">
    <source>
        <dbReference type="ARBA" id="ARBA00023136"/>
    </source>
</evidence>
<evidence type="ECO:0000256" key="5">
    <source>
        <dbReference type="ARBA" id="ARBA00022692"/>
    </source>
</evidence>
<evidence type="ECO:0000256" key="4">
    <source>
        <dbReference type="ARBA" id="ARBA00022597"/>
    </source>
</evidence>
<evidence type="ECO:0000256" key="2">
    <source>
        <dbReference type="ARBA" id="ARBA00022448"/>
    </source>
</evidence>
<keyword evidence="5 9" id="KW-0812">Transmembrane</keyword>
<evidence type="ECO:0000256" key="1">
    <source>
        <dbReference type="ARBA" id="ARBA00004651"/>
    </source>
</evidence>
<feature type="transmembrane region" description="Helical" evidence="9">
    <location>
        <begin position="220"/>
        <end position="244"/>
    </location>
</feature>
<comment type="caution">
    <text evidence="11">The sequence shown here is derived from an EMBL/GenBank/DDBJ whole genome shotgun (WGS) entry which is preliminary data.</text>
</comment>
<dbReference type="InterPro" id="IPR051088">
    <property type="entry name" value="PTS_Sugar-EIIC/EIIB"/>
</dbReference>
<dbReference type="EMBL" id="SRYE01000005">
    <property type="protein sequence ID" value="TGY61333.1"/>
    <property type="molecule type" value="Genomic_DNA"/>
</dbReference>
<dbReference type="Proteomes" id="UP000310263">
    <property type="component" value="Unassembled WGS sequence"/>
</dbReference>
<feature type="transmembrane region" description="Helical" evidence="9">
    <location>
        <begin position="264"/>
        <end position="284"/>
    </location>
</feature>
<dbReference type="RefSeq" id="WP_136013056.1">
    <property type="nucleotide sequence ID" value="NZ_SRYE01000005.1"/>
</dbReference>
<dbReference type="PIRSF" id="PIRSF006351">
    <property type="entry name" value="PTS_EIIC-Cellobiose"/>
    <property type="match status" value="1"/>
</dbReference>
<keyword evidence="3 8" id="KW-1003">Cell membrane</keyword>
<comment type="subcellular location">
    <subcellularLocation>
        <location evidence="1">Cell membrane</location>
        <topology evidence="1">Multi-pass membrane protein</topology>
    </subcellularLocation>
</comment>
<evidence type="ECO:0000256" key="3">
    <source>
        <dbReference type="ARBA" id="ARBA00022475"/>
    </source>
</evidence>
<comment type="function">
    <text evidence="8">The phosphoenolpyruvate-dependent sugar phosphotransferase system (PTS), a major carbohydrate active -transport system, catalyzes the phosphorylation of incoming sugar substrates concomitant with their translocation across the cell membrane.</text>
</comment>
<evidence type="ECO:0000313" key="12">
    <source>
        <dbReference type="Proteomes" id="UP000310263"/>
    </source>
</evidence>
<dbReference type="AlphaFoldDB" id="A0A4S2F1E5"/>
<sequence length="474" mass="50274">MANESGQSFLDKFAEVSAKVGNQVHLRSLRDGFATIMPIYILAGIAVLINNVVFPLFLADGSAELAAAQYWGNAITQGTLSFAAILLCGTIGYCLANNKRFGNAIACLVVSICCLVIMFPQTVTTTVANLTYATSSGEVAAGVETLEAADLAATLNMAEDTTFETSVSGMISTSNTGANGLFAAIIVGLVATTVFIKISSVEKLKINLGEGIPPAVGKSFNVLIPLLLSLSIFGLVAALLNGIFNTNLMTLISECVAAPLKGVMNAGPLAVIVIYTVANLLFCLGIHQSTISGVLAEPILTVLIVENMAMYQAGQVIPADHYMNMQIVNSFALIGGSGCTFMLLLDTFLFSKNKASRDIAKLSILPGLFNINEPVIYGYPIVYNIPLMVPFVILPDIFIAATYGLTCIGWIAPCVVQAPWTTPPVLSALFSTGFDWRAGVWQVIEIAIGMAVWLPFMHISERATAKQMEMQDAA</sequence>
<evidence type="ECO:0000259" key="10">
    <source>
        <dbReference type="PROSITE" id="PS51105"/>
    </source>
</evidence>
<evidence type="ECO:0000256" key="8">
    <source>
        <dbReference type="PIRNR" id="PIRNR006351"/>
    </source>
</evidence>
<feature type="transmembrane region" description="Helical" evidence="9">
    <location>
        <begin position="331"/>
        <end position="351"/>
    </location>
</feature>
<feature type="domain" description="PTS EIIC type-3" evidence="10">
    <location>
        <begin position="9"/>
        <end position="456"/>
    </location>
</feature>